<gene>
    <name evidence="2" type="ORF">MUK42_31912</name>
</gene>
<keyword evidence="3" id="KW-1185">Reference proteome</keyword>
<dbReference type="EMBL" id="CP097506">
    <property type="protein sequence ID" value="URD98561.1"/>
    <property type="molecule type" value="Genomic_DNA"/>
</dbReference>
<dbReference type="GO" id="GO:0006351">
    <property type="term" value="P:DNA-templated transcription"/>
    <property type="evidence" value="ECO:0007669"/>
    <property type="project" value="InterPro"/>
</dbReference>
<dbReference type="PROSITE" id="PS51806">
    <property type="entry name" value="DOG1"/>
    <property type="match status" value="1"/>
</dbReference>
<reference evidence="2" key="1">
    <citation type="submission" date="2022-05" db="EMBL/GenBank/DDBJ databases">
        <title>The Musa troglodytarum L. genome provides insights into the mechanism of non-climacteric behaviour and enrichment of carotenoids.</title>
        <authorList>
            <person name="Wang J."/>
        </authorList>
    </citation>
    <scope>NUCLEOTIDE SEQUENCE</scope>
    <source>
        <tissue evidence="2">Leaf</tissue>
    </source>
</reference>
<proteinExistence type="predicted"/>
<accession>A0A9E7FP83</accession>
<dbReference type="Proteomes" id="UP001055439">
    <property type="component" value="Chromosome 4"/>
</dbReference>
<sequence>MEGRFLACYQEWLQIQGADLNELLQAISSQNGSRARSEMELRELVEKSMRHYEEYYERRRRPVREDGPAFFAPPWCNSFEKAVLWVGGCRPSMFIRLIYSLSSAGLEAHLDNLTGPAFAFASASHGEGLVGLSARQLVLVNELHRSTLLEENRITSQVATLQENVADRPLLPIVKERQRWRRSDTSRGEIGDGGDADVVAAMGSYAAAMADLVEAADRLRLETARTLLLDILTPKQAVELLVAGKQLQLSVHEWGHQRDLSHGRGG</sequence>
<organism evidence="2 3">
    <name type="scientific">Musa troglodytarum</name>
    <name type="common">fe'i banana</name>
    <dbReference type="NCBI Taxonomy" id="320322"/>
    <lineage>
        <taxon>Eukaryota</taxon>
        <taxon>Viridiplantae</taxon>
        <taxon>Streptophyta</taxon>
        <taxon>Embryophyta</taxon>
        <taxon>Tracheophyta</taxon>
        <taxon>Spermatophyta</taxon>
        <taxon>Magnoliopsida</taxon>
        <taxon>Liliopsida</taxon>
        <taxon>Zingiberales</taxon>
        <taxon>Musaceae</taxon>
        <taxon>Musa</taxon>
    </lineage>
</organism>
<protein>
    <submittedName>
        <fullName evidence="2">Delay of germination 1</fullName>
    </submittedName>
</protein>
<dbReference type="GO" id="GO:0043565">
    <property type="term" value="F:sequence-specific DNA binding"/>
    <property type="evidence" value="ECO:0007669"/>
    <property type="project" value="InterPro"/>
</dbReference>
<dbReference type="PANTHER" id="PTHR46354:SF7">
    <property type="entry name" value="PROTEIN DOG1-LIKE 1"/>
    <property type="match status" value="1"/>
</dbReference>
<feature type="domain" description="DOG1" evidence="1">
    <location>
        <begin position="2"/>
        <end position="261"/>
    </location>
</feature>
<evidence type="ECO:0000259" key="1">
    <source>
        <dbReference type="PROSITE" id="PS51806"/>
    </source>
</evidence>
<dbReference type="OrthoDB" id="1897224at2759"/>
<dbReference type="PANTHER" id="PTHR46354">
    <property type="entry name" value="DOG1 DOMAIN-CONTAINING PROTEIN"/>
    <property type="match status" value="1"/>
</dbReference>
<dbReference type="Pfam" id="PF14144">
    <property type="entry name" value="DOG1"/>
    <property type="match status" value="1"/>
</dbReference>
<name>A0A9E7FP83_9LILI</name>
<dbReference type="AlphaFoldDB" id="A0A9E7FP83"/>
<dbReference type="InterPro" id="IPR025422">
    <property type="entry name" value="TGA_domain"/>
</dbReference>
<dbReference type="InterPro" id="IPR051886">
    <property type="entry name" value="Seed_Dev/Stress_Resp_Reg"/>
</dbReference>
<evidence type="ECO:0000313" key="2">
    <source>
        <dbReference type="EMBL" id="URD98561.1"/>
    </source>
</evidence>
<evidence type="ECO:0000313" key="3">
    <source>
        <dbReference type="Proteomes" id="UP001055439"/>
    </source>
</evidence>